<proteinExistence type="predicted"/>
<gene>
    <name evidence="1" type="ORF">BFOKDAJI_00015</name>
    <name evidence="2" type="ORF">BFOKDAJI_00044</name>
</gene>
<dbReference type="EMBL" id="MT631395">
    <property type="protein sequence ID" value="QNO49714.1"/>
    <property type="molecule type" value="Genomic_DNA"/>
</dbReference>
<reference evidence="2" key="1">
    <citation type="submission" date="2020-06" db="EMBL/GenBank/DDBJ databases">
        <title>Unique genomic features of the anaerobic methanotrophic archaea.</title>
        <authorList>
            <person name="Chadwick G.L."/>
            <person name="Skennerton C.T."/>
            <person name="Laso-Perez R."/>
            <person name="Leu A.O."/>
            <person name="Speth D.R."/>
            <person name="Yu H."/>
            <person name="Morgan-Lang C."/>
            <person name="Hatzenpichler R."/>
            <person name="Goudeau D."/>
            <person name="Malmstrom R."/>
            <person name="Brazelton W.J."/>
            <person name="Woyke T."/>
            <person name="Hallam S.J."/>
            <person name="Tyson G.W."/>
            <person name="Wegener G."/>
            <person name="Boetius A."/>
            <person name="Orphan V."/>
        </authorList>
    </citation>
    <scope>NUCLEOTIDE SEQUENCE</scope>
</reference>
<accession>A0A7G9YP08</accession>
<evidence type="ECO:0000313" key="2">
    <source>
        <dbReference type="EMBL" id="QNO49742.1"/>
    </source>
</evidence>
<dbReference type="EMBL" id="MT631395">
    <property type="protein sequence ID" value="QNO49742.1"/>
    <property type="molecule type" value="Genomic_DNA"/>
</dbReference>
<dbReference type="AlphaFoldDB" id="A0A7G9YP08"/>
<evidence type="ECO:0000313" key="1">
    <source>
        <dbReference type="EMBL" id="QNO49714.1"/>
    </source>
</evidence>
<sequence>MCIPAHDEIRAAYRQKGKRLRTDARHLIRLPDALIGAMFIPSVGYVE</sequence>
<protein>
    <submittedName>
        <fullName evidence="2">Uncharacterized protein</fullName>
    </submittedName>
</protein>
<organism evidence="2">
    <name type="scientific">Candidatus Methanogaster sp. ANME-2c ERB4</name>
    <dbReference type="NCBI Taxonomy" id="2759911"/>
    <lineage>
        <taxon>Archaea</taxon>
        <taxon>Methanobacteriati</taxon>
        <taxon>Methanobacteriota</taxon>
        <taxon>Stenosarchaea group</taxon>
        <taxon>Methanomicrobia</taxon>
        <taxon>Methanosarcinales</taxon>
        <taxon>ANME-2 cluster</taxon>
        <taxon>Candidatus Methanogasteraceae</taxon>
        <taxon>Candidatus Methanogaster</taxon>
    </lineage>
</organism>
<name>A0A7G9YP08_9EURY</name>